<gene>
    <name evidence="1" type="ORF">VP06_05065</name>
</gene>
<dbReference type="Proteomes" id="UP000035929">
    <property type="component" value="Unassembled WGS sequence"/>
</dbReference>
<name>A0A0J6T0H8_9HYPH</name>
<reference evidence="1 2" key="1">
    <citation type="submission" date="2015-03" db="EMBL/GenBank/DDBJ databases">
        <title>Genome sequencing of Methylobacterium aquaticum DSM16371 type strain.</title>
        <authorList>
            <person name="Chaudhry V."/>
            <person name="Patil P.B."/>
        </authorList>
    </citation>
    <scope>NUCLEOTIDE SEQUENCE [LARGE SCALE GENOMIC DNA]</scope>
    <source>
        <strain evidence="1 2">DSM 16371</strain>
    </source>
</reference>
<dbReference type="EMBL" id="LABX01000036">
    <property type="protein sequence ID" value="KMO39068.1"/>
    <property type="molecule type" value="Genomic_DNA"/>
</dbReference>
<organism evidence="1 2">
    <name type="scientific">Methylobacterium aquaticum</name>
    <dbReference type="NCBI Taxonomy" id="270351"/>
    <lineage>
        <taxon>Bacteria</taxon>
        <taxon>Pseudomonadati</taxon>
        <taxon>Pseudomonadota</taxon>
        <taxon>Alphaproteobacteria</taxon>
        <taxon>Hyphomicrobiales</taxon>
        <taxon>Methylobacteriaceae</taxon>
        <taxon>Methylobacterium</taxon>
    </lineage>
</organism>
<accession>A0A0J6T0H8</accession>
<comment type="caution">
    <text evidence="1">The sequence shown here is derived from an EMBL/GenBank/DDBJ whole genome shotgun (WGS) entry which is preliminary data.</text>
</comment>
<dbReference type="RefSeq" id="WP_048462738.1">
    <property type="nucleotide sequence ID" value="NZ_LABX01000036.1"/>
</dbReference>
<sequence length="88" mass="9661">MIDAADRWGPFSPGIDAPERVARCRCLEAVIHLTTGPRGQEAVRLLRQAERDPAVLPAAARAINAMQTPDKRHVWASYAVLTKPYPAT</sequence>
<dbReference type="AlphaFoldDB" id="A0A0J6T0H8"/>
<dbReference type="OrthoDB" id="8004968at2"/>
<dbReference type="PATRIC" id="fig|270351.6.peg.5189"/>
<protein>
    <submittedName>
        <fullName evidence="1">Uncharacterized protein</fullName>
    </submittedName>
</protein>
<evidence type="ECO:0000313" key="2">
    <source>
        <dbReference type="Proteomes" id="UP000035929"/>
    </source>
</evidence>
<evidence type="ECO:0000313" key="1">
    <source>
        <dbReference type="EMBL" id="KMO39068.1"/>
    </source>
</evidence>
<proteinExistence type="predicted"/>